<comment type="similarity">
    <text evidence="5">Belongs to the CheB family.</text>
</comment>
<name>A0A399J0F5_9RHOB</name>
<feature type="active site" evidence="5 6">
    <location>
        <position position="310"/>
    </location>
</feature>
<feature type="active site" evidence="5 6">
    <location>
        <position position="188"/>
    </location>
</feature>
<comment type="PTM">
    <text evidence="5">Phosphorylated by CheA. Phosphorylation of the N-terminal regulatory domain activates the methylesterase activity.</text>
</comment>
<keyword evidence="5 7" id="KW-0597">Phosphoprotein</keyword>
<evidence type="ECO:0000259" key="8">
    <source>
        <dbReference type="PROSITE" id="PS50110"/>
    </source>
</evidence>
<dbReference type="PROSITE" id="PS50110">
    <property type="entry name" value="RESPONSE_REGULATORY"/>
    <property type="match status" value="1"/>
</dbReference>
<dbReference type="GO" id="GO:0006935">
    <property type="term" value="P:chemotaxis"/>
    <property type="evidence" value="ECO:0007669"/>
    <property type="project" value="UniProtKB-UniRule"/>
</dbReference>
<dbReference type="SMART" id="SM00448">
    <property type="entry name" value="REC"/>
    <property type="match status" value="1"/>
</dbReference>
<keyword evidence="2 5" id="KW-0145">Chemotaxis</keyword>
<dbReference type="GO" id="GO:0050568">
    <property type="term" value="F:protein-glutamine glutaminase activity"/>
    <property type="evidence" value="ECO:0007669"/>
    <property type="project" value="UniProtKB-UniRule"/>
</dbReference>
<dbReference type="Pfam" id="PF00072">
    <property type="entry name" value="Response_reg"/>
    <property type="match status" value="1"/>
</dbReference>
<dbReference type="EC" id="3.1.1.61" evidence="5"/>
<feature type="modified residue" description="4-aspartylphosphate" evidence="5 7">
    <location>
        <position position="56"/>
    </location>
</feature>
<dbReference type="InterPro" id="IPR008248">
    <property type="entry name" value="CheB-like"/>
</dbReference>
<dbReference type="GO" id="GO:0000156">
    <property type="term" value="F:phosphorelay response regulator activity"/>
    <property type="evidence" value="ECO:0007669"/>
    <property type="project" value="InterPro"/>
</dbReference>
<evidence type="ECO:0000313" key="11">
    <source>
        <dbReference type="Proteomes" id="UP000265848"/>
    </source>
</evidence>
<evidence type="ECO:0000256" key="2">
    <source>
        <dbReference type="ARBA" id="ARBA00022500"/>
    </source>
</evidence>
<dbReference type="SUPFAM" id="SSF52738">
    <property type="entry name" value="Methylesterase CheB, C-terminal domain"/>
    <property type="match status" value="1"/>
</dbReference>
<evidence type="ECO:0000313" key="10">
    <source>
        <dbReference type="EMBL" id="RII38019.1"/>
    </source>
</evidence>
<feature type="domain" description="Response regulatory" evidence="8">
    <location>
        <begin position="5"/>
        <end position="122"/>
    </location>
</feature>
<accession>A0A399J0F5</accession>
<comment type="domain">
    <text evidence="5">Contains a C-terminal catalytic domain, and an N-terminal region which modulates catalytic activity.</text>
</comment>
<evidence type="ECO:0000256" key="5">
    <source>
        <dbReference type="HAMAP-Rule" id="MF_00099"/>
    </source>
</evidence>
<dbReference type="SUPFAM" id="SSF52172">
    <property type="entry name" value="CheY-like"/>
    <property type="match status" value="1"/>
</dbReference>
<evidence type="ECO:0000256" key="4">
    <source>
        <dbReference type="ARBA" id="ARBA00048267"/>
    </source>
</evidence>
<organism evidence="10 11">
    <name type="scientific">Pseudooceanicola sediminis</name>
    <dbReference type="NCBI Taxonomy" id="2211117"/>
    <lineage>
        <taxon>Bacteria</taxon>
        <taxon>Pseudomonadati</taxon>
        <taxon>Pseudomonadota</taxon>
        <taxon>Alphaproteobacteria</taxon>
        <taxon>Rhodobacterales</taxon>
        <taxon>Paracoccaceae</taxon>
        <taxon>Pseudooceanicola</taxon>
    </lineage>
</organism>
<evidence type="ECO:0000256" key="7">
    <source>
        <dbReference type="PROSITE-ProRule" id="PRU00169"/>
    </source>
</evidence>
<keyword evidence="11" id="KW-1185">Reference proteome</keyword>
<comment type="function">
    <text evidence="5">Involved in chemotaxis. Part of a chemotaxis signal transduction system that modulates chemotaxis in response to various stimuli. Catalyzes the demethylation of specific methylglutamate residues introduced into the chemoreceptors (methyl-accepting chemotaxis proteins or MCP) by CheR. Also mediates the irreversible deamidation of specific glutamine residues to glutamic acid.</text>
</comment>
<comment type="caution">
    <text evidence="10">The sequence shown here is derived from an EMBL/GenBank/DDBJ whole genome shotgun (WGS) entry which is preliminary data.</text>
</comment>
<comment type="subcellular location">
    <subcellularLocation>
        <location evidence="5">Cytoplasm</location>
    </subcellularLocation>
</comment>
<gene>
    <name evidence="5" type="primary">cheB</name>
    <name evidence="10" type="ORF">DL237_13825</name>
</gene>
<keyword evidence="1 5" id="KW-0963">Cytoplasm</keyword>
<dbReference type="InterPro" id="IPR035909">
    <property type="entry name" value="CheB_C"/>
</dbReference>
<evidence type="ECO:0000256" key="6">
    <source>
        <dbReference type="PROSITE-ProRule" id="PRU00050"/>
    </source>
</evidence>
<dbReference type="EMBL" id="QWJJ01000012">
    <property type="protein sequence ID" value="RII38019.1"/>
    <property type="molecule type" value="Genomic_DNA"/>
</dbReference>
<evidence type="ECO:0000256" key="3">
    <source>
        <dbReference type="ARBA" id="ARBA00022801"/>
    </source>
</evidence>
<dbReference type="EC" id="3.5.1.44" evidence="5"/>
<keyword evidence="3 5" id="KW-0378">Hydrolase</keyword>
<dbReference type="Gene3D" id="3.40.50.180">
    <property type="entry name" value="Methylesterase CheB, C-terminal domain"/>
    <property type="match status" value="1"/>
</dbReference>
<dbReference type="CDD" id="cd16432">
    <property type="entry name" value="CheB_Rec"/>
    <property type="match status" value="1"/>
</dbReference>
<dbReference type="OrthoDB" id="9793421at2"/>
<comment type="catalytic activity">
    <reaction evidence="5">
        <text>L-glutaminyl-[protein] + H2O = L-glutamyl-[protein] + NH4(+)</text>
        <dbReference type="Rhea" id="RHEA:16441"/>
        <dbReference type="Rhea" id="RHEA-COMP:10207"/>
        <dbReference type="Rhea" id="RHEA-COMP:10208"/>
        <dbReference type="ChEBI" id="CHEBI:15377"/>
        <dbReference type="ChEBI" id="CHEBI:28938"/>
        <dbReference type="ChEBI" id="CHEBI:29973"/>
        <dbReference type="ChEBI" id="CHEBI:30011"/>
        <dbReference type="EC" id="3.5.1.44"/>
    </reaction>
</comment>
<dbReference type="GO" id="GO:0008984">
    <property type="term" value="F:protein-glutamate methylesterase activity"/>
    <property type="evidence" value="ECO:0007669"/>
    <property type="project" value="UniProtKB-UniRule"/>
</dbReference>
<dbReference type="InterPro" id="IPR001789">
    <property type="entry name" value="Sig_transdc_resp-reg_receiver"/>
</dbReference>
<dbReference type="HAMAP" id="MF_00099">
    <property type="entry name" value="CheB_chemtxs"/>
    <property type="match status" value="1"/>
</dbReference>
<dbReference type="NCBIfam" id="NF001965">
    <property type="entry name" value="PRK00742.1"/>
    <property type="match status" value="1"/>
</dbReference>
<dbReference type="GO" id="GO:0005737">
    <property type="term" value="C:cytoplasm"/>
    <property type="evidence" value="ECO:0007669"/>
    <property type="project" value="UniProtKB-SubCell"/>
</dbReference>
<dbReference type="AlphaFoldDB" id="A0A399J0F5"/>
<comment type="catalytic activity">
    <reaction evidence="4 5">
        <text>[protein]-L-glutamate 5-O-methyl ester + H2O = L-glutamyl-[protein] + methanol + H(+)</text>
        <dbReference type="Rhea" id="RHEA:23236"/>
        <dbReference type="Rhea" id="RHEA-COMP:10208"/>
        <dbReference type="Rhea" id="RHEA-COMP:10311"/>
        <dbReference type="ChEBI" id="CHEBI:15377"/>
        <dbReference type="ChEBI" id="CHEBI:15378"/>
        <dbReference type="ChEBI" id="CHEBI:17790"/>
        <dbReference type="ChEBI" id="CHEBI:29973"/>
        <dbReference type="ChEBI" id="CHEBI:82795"/>
        <dbReference type="EC" id="3.1.1.61"/>
    </reaction>
</comment>
<dbReference type="CDD" id="cd17541">
    <property type="entry name" value="REC_CheB-like"/>
    <property type="match status" value="1"/>
</dbReference>
<dbReference type="PROSITE" id="PS50122">
    <property type="entry name" value="CHEB"/>
    <property type="match status" value="1"/>
</dbReference>
<dbReference type="PANTHER" id="PTHR42872:SF6">
    <property type="entry name" value="PROTEIN-GLUTAMATE METHYLESTERASE_PROTEIN-GLUTAMINE GLUTAMINASE"/>
    <property type="match status" value="1"/>
</dbReference>
<protein>
    <recommendedName>
        <fullName evidence="5">Protein-glutamate methylesterase/protein-glutamine glutaminase</fullName>
        <ecNumber evidence="5">3.1.1.61</ecNumber>
        <ecNumber evidence="5">3.5.1.44</ecNumber>
    </recommendedName>
</protein>
<dbReference type="PANTHER" id="PTHR42872">
    <property type="entry name" value="PROTEIN-GLUTAMATE METHYLESTERASE/PROTEIN-GLUTAMINE GLUTAMINASE"/>
    <property type="match status" value="1"/>
</dbReference>
<dbReference type="NCBIfam" id="NF009206">
    <property type="entry name" value="PRK12555.1"/>
    <property type="match status" value="1"/>
</dbReference>
<dbReference type="Proteomes" id="UP000265848">
    <property type="component" value="Unassembled WGS sequence"/>
</dbReference>
<dbReference type="Pfam" id="PF01339">
    <property type="entry name" value="CheB_methylest"/>
    <property type="match status" value="1"/>
</dbReference>
<dbReference type="Gene3D" id="3.40.50.2300">
    <property type="match status" value="1"/>
</dbReference>
<dbReference type="InterPro" id="IPR000673">
    <property type="entry name" value="Sig_transdc_resp-reg_Me-estase"/>
</dbReference>
<feature type="active site" evidence="5 6">
    <location>
        <position position="214"/>
    </location>
</feature>
<evidence type="ECO:0000256" key="1">
    <source>
        <dbReference type="ARBA" id="ARBA00022490"/>
    </source>
</evidence>
<evidence type="ECO:0000259" key="9">
    <source>
        <dbReference type="PROSITE" id="PS50122"/>
    </source>
</evidence>
<sequence length="371" mass="39229">MNRIRVLIVDDSASARRALTEILSEDPGINVLASAADAFDAAAKMRAELPDVILLDLELPRMDGLTFLAKIMAQRPIPVVICSSHTEAGSQAAMKALEIGACEVIGKPRMSSRETRMEAQILLTDAVRAAAHAGRMRGYTSQARAMPVAPPVPFTPSPKLTADAILPAPRKGVIMPPDLPVIVAVGASTGGTEALAQVLPKLDRSTPPVVIVQHMPEKFTAAFANRLNGLCACDVREAANGDRPERGLVLIAPGDSHMIVKRQGKGYRVEVMRGPQVSRHRPSVDVLFRSVAIAAGAVATGILMTGMGDDGAQGLLEMRDAGADTLIQDEASSIVWGMPGEASRLGASDRAVPLGRISAEIQNAGRKVRRL</sequence>
<proteinExistence type="inferred from homology"/>
<dbReference type="RefSeq" id="WP_119399672.1">
    <property type="nucleotide sequence ID" value="NZ_QWJJ01000012.1"/>
</dbReference>
<dbReference type="InterPro" id="IPR011006">
    <property type="entry name" value="CheY-like_superfamily"/>
</dbReference>
<feature type="domain" description="CheB-type methylesterase" evidence="9">
    <location>
        <begin position="176"/>
        <end position="361"/>
    </location>
</feature>
<dbReference type="PIRSF" id="PIRSF000876">
    <property type="entry name" value="RR_chemtxs_CheB"/>
    <property type="match status" value="1"/>
</dbReference>
<reference evidence="10 11" key="1">
    <citation type="submission" date="2018-08" db="EMBL/GenBank/DDBJ databases">
        <title>Pseudooceanicola sediminis CY03 in the family Rhodobacteracea.</title>
        <authorList>
            <person name="Zhang Y.-J."/>
        </authorList>
    </citation>
    <scope>NUCLEOTIDE SEQUENCE [LARGE SCALE GENOMIC DNA]</scope>
    <source>
        <strain evidence="10 11">CY03</strain>
    </source>
</reference>